<dbReference type="Proteomes" id="UP000053201">
    <property type="component" value="Unassembled WGS sequence"/>
</dbReference>
<dbReference type="AlphaFoldDB" id="A0A0L0HPM6"/>
<evidence type="ECO:0000256" key="1">
    <source>
        <dbReference type="ARBA" id="ARBA00023157"/>
    </source>
</evidence>
<dbReference type="FunCoup" id="A0A0L0HPM6">
    <property type="interactions" value="624"/>
</dbReference>
<dbReference type="InterPro" id="IPR008979">
    <property type="entry name" value="Galactose-bd-like_sf"/>
</dbReference>
<dbReference type="PROSITE" id="PS00194">
    <property type="entry name" value="THIOREDOXIN_1"/>
    <property type="match status" value="1"/>
</dbReference>
<dbReference type="Pfam" id="PF06201">
    <property type="entry name" value="PITH"/>
    <property type="match status" value="1"/>
</dbReference>
<dbReference type="GO" id="GO:0005737">
    <property type="term" value="C:cytoplasm"/>
    <property type="evidence" value="ECO:0007669"/>
    <property type="project" value="UniProtKB-ARBA"/>
</dbReference>
<dbReference type="CDD" id="cd02947">
    <property type="entry name" value="TRX_family"/>
    <property type="match status" value="1"/>
</dbReference>
<proteinExistence type="predicted"/>
<dbReference type="PROSITE" id="PS51352">
    <property type="entry name" value="THIOREDOXIN_2"/>
    <property type="match status" value="1"/>
</dbReference>
<evidence type="ECO:0000259" key="2">
    <source>
        <dbReference type="PROSITE" id="PS51352"/>
    </source>
</evidence>
<dbReference type="GeneID" id="27685987"/>
<dbReference type="Gene3D" id="3.40.30.10">
    <property type="entry name" value="Glutaredoxin"/>
    <property type="match status" value="1"/>
</dbReference>
<accession>A0A0L0HPM6</accession>
<dbReference type="FunFam" id="3.40.30.10:FF:000245">
    <property type="entry name" value="Thioredoxin"/>
    <property type="match status" value="1"/>
</dbReference>
<dbReference type="InterPro" id="IPR036249">
    <property type="entry name" value="Thioredoxin-like_sf"/>
</dbReference>
<dbReference type="EMBL" id="KQ257452">
    <property type="protein sequence ID" value="KND03356.1"/>
    <property type="molecule type" value="Genomic_DNA"/>
</dbReference>
<dbReference type="SUPFAM" id="SSF52833">
    <property type="entry name" value="Thioredoxin-like"/>
    <property type="match status" value="1"/>
</dbReference>
<dbReference type="VEuPathDB" id="FungiDB:SPPG_02399"/>
<dbReference type="InParanoid" id="A0A0L0HPM6"/>
<dbReference type="Gene3D" id="2.60.120.470">
    <property type="entry name" value="PITH domain"/>
    <property type="match status" value="1"/>
</dbReference>
<evidence type="ECO:0000259" key="3">
    <source>
        <dbReference type="PROSITE" id="PS51532"/>
    </source>
</evidence>
<sequence>MSLVKSIRSQAEYQALLSQADAKKLIVVDFTASWCGPCQMIKPVFAELSTKYRHVTFAQVDVDELQEVAAAAGVQAMPTFQFFKAGSKIGELKGANKNGLEQLIKQFQGPADESNNAAGLGGHSDLTEFVTINQLECLNQSHNHNVRNSFKKDDSFLESDVDEQLIISVPFNQAVKLHSIKIVPGPSGQAPKTIKTFVNRAAILSFDEADSTDPVETIEISENDYETGAVIPLRFVKYQSVHNLNIFVQDNLGGEETTVIKQLILYGTPVETTKMGDLKKVGHEHAGPSK</sequence>
<dbReference type="eggNOG" id="KOG0908">
    <property type="taxonomic scope" value="Eukaryota"/>
</dbReference>
<name>A0A0L0HPM6_SPIPD</name>
<dbReference type="InterPro" id="IPR013766">
    <property type="entry name" value="Thioredoxin_domain"/>
</dbReference>
<gene>
    <name evidence="4" type="ORF">SPPG_02399</name>
</gene>
<dbReference type="PROSITE" id="PS51532">
    <property type="entry name" value="PITH"/>
    <property type="match status" value="1"/>
</dbReference>
<evidence type="ECO:0000313" key="4">
    <source>
        <dbReference type="EMBL" id="KND03356.1"/>
    </source>
</evidence>
<keyword evidence="1" id="KW-1015">Disulfide bond</keyword>
<dbReference type="PANTHER" id="PTHR46115">
    <property type="entry name" value="THIOREDOXIN-LIKE PROTEIN 1"/>
    <property type="match status" value="1"/>
</dbReference>
<dbReference type="OrthoDB" id="10263751at2759"/>
<dbReference type="PRINTS" id="PR00421">
    <property type="entry name" value="THIOREDOXIN"/>
</dbReference>
<dbReference type="InterPro" id="IPR017937">
    <property type="entry name" value="Thioredoxin_CS"/>
</dbReference>
<organism evidence="4 5">
    <name type="scientific">Spizellomyces punctatus (strain DAOM BR117)</name>
    <dbReference type="NCBI Taxonomy" id="645134"/>
    <lineage>
        <taxon>Eukaryota</taxon>
        <taxon>Fungi</taxon>
        <taxon>Fungi incertae sedis</taxon>
        <taxon>Chytridiomycota</taxon>
        <taxon>Chytridiomycota incertae sedis</taxon>
        <taxon>Chytridiomycetes</taxon>
        <taxon>Spizellomycetales</taxon>
        <taxon>Spizellomycetaceae</taxon>
        <taxon>Spizellomyces</taxon>
    </lineage>
</organism>
<feature type="domain" description="Thioredoxin" evidence="2">
    <location>
        <begin position="1"/>
        <end position="109"/>
    </location>
</feature>
<feature type="domain" description="PITH" evidence="3">
    <location>
        <begin position="115"/>
        <end position="285"/>
    </location>
</feature>
<reference evidence="4 5" key="1">
    <citation type="submission" date="2009-08" db="EMBL/GenBank/DDBJ databases">
        <title>The Genome Sequence of Spizellomyces punctatus strain DAOM BR117.</title>
        <authorList>
            <consortium name="The Broad Institute Genome Sequencing Platform"/>
            <person name="Russ C."/>
            <person name="Cuomo C."/>
            <person name="Shea T."/>
            <person name="Young S.K."/>
            <person name="Zeng Q."/>
            <person name="Koehrsen M."/>
            <person name="Haas B."/>
            <person name="Borodovsky M."/>
            <person name="Guigo R."/>
            <person name="Alvarado L."/>
            <person name="Berlin A."/>
            <person name="Bochicchio J."/>
            <person name="Borenstein D."/>
            <person name="Chapman S."/>
            <person name="Chen Z."/>
            <person name="Engels R."/>
            <person name="Freedman E."/>
            <person name="Gellesch M."/>
            <person name="Goldberg J."/>
            <person name="Griggs A."/>
            <person name="Gujja S."/>
            <person name="Heiman D."/>
            <person name="Hepburn T."/>
            <person name="Howarth C."/>
            <person name="Jen D."/>
            <person name="Larson L."/>
            <person name="Lewis B."/>
            <person name="Mehta T."/>
            <person name="Park D."/>
            <person name="Pearson M."/>
            <person name="Roberts A."/>
            <person name="Saif S."/>
            <person name="Shenoy N."/>
            <person name="Sisk P."/>
            <person name="Stolte C."/>
            <person name="Sykes S."/>
            <person name="Thomson T."/>
            <person name="Walk T."/>
            <person name="White J."/>
            <person name="Yandava C."/>
            <person name="Burger G."/>
            <person name="Gray M.W."/>
            <person name="Holland P.W.H."/>
            <person name="King N."/>
            <person name="Lang F.B.F."/>
            <person name="Roger A.J."/>
            <person name="Ruiz-Trillo I."/>
            <person name="Lander E."/>
            <person name="Nusbaum C."/>
        </authorList>
    </citation>
    <scope>NUCLEOTIDE SEQUENCE [LARGE SCALE GENOMIC DNA]</scope>
    <source>
        <strain evidence="4 5">DAOM BR117</strain>
    </source>
</reference>
<dbReference type="RefSeq" id="XP_016611395.1">
    <property type="nucleotide sequence ID" value="XM_016750690.1"/>
</dbReference>
<protein>
    <submittedName>
        <fullName evidence="4">Thioredoxin</fullName>
    </submittedName>
</protein>
<keyword evidence="5" id="KW-1185">Reference proteome</keyword>
<dbReference type="SUPFAM" id="SSF49785">
    <property type="entry name" value="Galactose-binding domain-like"/>
    <property type="match status" value="1"/>
</dbReference>
<dbReference type="OMA" id="PIFEMFP"/>
<dbReference type="Pfam" id="PF00085">
    <property type="entry name" value="Thioredoxin"/>
    <property type="match status" value="1"/>
</dbReference>
<dbReference type="InterPro" id="IPR010400">
    <property type="entry name" value="PITH_dom"/>
</dbReference>
<dbReference type="InterPro" id="IPR037047">
    <property type="entry name" value="PITH_dom_sf"/>
</dbReference>
<evidence type="ECO:0000313" key="5">
    <source>
        <dbReference type="Proteomes" id="UP000053201"/>
    </source>
</evidence>
<dbReference type="STRING" id="645134.A0A0L0HPM6"/>